<dbReference type="InterPro" id="IPR052444">
    <property type="entry name" value="Spz/Toll_ligand-like"/>
</dbReference>
<evidence type="ECO:0000259" key="5">
    <source>
        <dbReference type="Pfam" id="PF16077"/>
    </source>
</evidence>
<dbReference type="RefSeq" id="XP_022661351.1">
    <property type="nucleotide sequence ID" value="XM_022805616.1"/>
</dbReference>
<evidence type="ECO:0000313" key="6">
    <source>
        <dbReference type="EnsemblMetazoa" id="XP_022661351"/>
    </source>
</evidence>
<keyword evidence="3" id="KW-0325">Glycoprotein</keyword>
<evidence type="ECO:0000313" key="7">
    <source>
        <dbReference type="Proteomes" id="UP000594260"/>
    </source>
</evidence>
<dbReference type="Pfam" id="PF16077">
    <property type="entry name" value="Spaetzle"/>
    <property type="match status" value="1"/>
</dbReference>
<feature type="chain" id="PRO_5029707213" description="Spaetzle domain-containing protein" evidence="4">
    <location>
        <begin position="22"/>
        <end position="196"/>
    </location>
</feature>
<dbReference type="InterPro" id="IPR032104">
    <property type="entry name" value="Spaetzle"/>
</dbReference>
<dbReference type="AlphaFoldDB" id="A0A7M7K427"/>
<keyword evidence="7" id="KW-1185">Reference proteome</keyword>
<sequence>MCNTLLTSTIIVAFLVAVTEAQDFAGSDFVWKDSLKELLTVYNHSADEDIDHAIDEHWESVKLFASTVRPNLTAEQLEEGIFLERTIESRVAISTELDTCISSQLAAKPIAAISVHDKIKKKILNNRRFSQIEILRFCPNTRANCTNIAAIGNQVAVCTQSLAGRKLIALNPVTKKVEVDIFWLPSGCSCVVKSPI</sequence>
<evidence type="ECO:0000256" key="4">
    <source>
        <dbReference type="SAM" id="SignalP"/>
    </source>
</evidence>
<dbReference type="GO" id="GO:0021556">
    <property type="term" value="P:central nervous system formation"/>
    <property type="evidence" value="ECO:0007669"/>
    <property type="project" value="TreeGrafter"/>
</dbReference>
<dbReference type="SUPFAM" id="SSF57501">
    <property type="entry name" value="Cystine-knot cytokines"/>
    <property type="match status" value="1"/>
</dbReference>
<dbReference type="PANTHER" id="PTHR23199:SF12">
    <property type="entry name" value="NEUROTROPHIN 1-RELATED"/>
    <property type="match status" value="1"/>
</dbReference>
<dbReference type="EnsemblMetazoa" id="XM_022805616">
    <property type="protein sequence ID" value="XP_022661351"/>
    <property type="gene ID" value="LOC111250403"/>
</dbReference>
<keyword evidence="1 4" id="KW-0732">Signal</keyword>
<feature type="domain" description="Spaetzle" evidence="5">
    <location>
        <begin position="99"/>
        <end position="192"/>
    </location>
</feature>
<dbReference type="Gene3D" id="2.10.90.10">
    <property type="entry name" value="Cystine-knot cytokines"/>
    <property type="match status" value="1"/>
</dbReference>
<dbReference type="Proteomes" id="UP000594260">
    <property type="component" value="Unplaced"/>
</dbReference>
<dbReference type="GO" id="GO:0005121">
    <property type="term" value="F:Toll binding"/>
    <property type="evidence" value="ECO:0007669"/>
    <property type="project" value="TreeGrafter"/>
</dbReference>
<accession>A0A7M7K427</accession>
<dbReference type="GO" id="GO:0045087">
    <property type="term" value="P:innate immune response"/>
    <property type="evidence" value="ECO:0007669"/>
    <property type="project" value="TreeGrafter"/>
</dbReference>
<organism evidence="6 7">
    <name type="scientific">Varroa destructor</name>
    <name type="common">Honeybee mite</name>
    <dbReference type="NCBI Taxonomy" id="109461"/>
    <lineage>
        <taxon>Eukaryota</taxon>
        <taxon>Metazoa</taxon>
        <taxon>Ecdysozoa</taxon>
        <taxon>Arthropoda</taxon>
        <taxon>Chelicerata</taxon>
        <taxon>Arachnida</taxon>
        <taxon>Acari</taxon>
        <taxon>Parasitiformes</taxon>
        <taxon>Mesostigmata</taxon>
        <taxon>Gamasina</taxon>
        <taxon>Dermanyssoidea</taxon>
        <taxon>Varroidae</taxon>
        <taxon>Varroa</taxon>
    </lineage>
</organism>
<dbReference type="PANTHER" id="PTHR23199">
    <property type="entry name" value="NEUROTROPHIN 1-RELATED"/>
    <property type="match status" value="1"/>
</dbReference>
<name>A0A7M7K427_VARDE</name>
<protein>
    <recommendedName>
        <fullName evidence="5">Spaetzle domain-containing protein</fullName>
    </recommendedName>
</protein>
<dbReference type="InterPro" id="IPR029034">
    <property type="entry name" value="Cystine-knot_cytokine"/>
</dbReference>
<dbReference type="KEGG" id="vde:111250403"/>
<proteinExistence type="predicted"/>
<dbReference type="GO" id="GO:0005615">
    <property type="term" value="C:extracellular space"/>
    <property type="evidence" value="ECO:0007669"/>
    <property type="project" value="UniProtKB-ARBA"/>
</dbReference>
<keyword evidence="2" id="KW-1015">Disulfide bond</keyword>
<dbReference type="InParanoid" id="A0A7M7K427"/>
<evidence type="ECO:0000256" key="1">
    <source>
        <dbReference type="ARBA" id="ARBA00022729"/>
    </source>
</evidence>
<evidence type="ECO:0000256" key="2">
    <source>
        <dbReference type="ARBA" id="ARBA00023157"/>
    </source>
</evidence>
<dbReference type="GO" id="GO:0008083">
    <property type="term" value="F:growth factor activity"/>
    <property type="evidence" value="ECO:0007669"/>
    <property type="project" value="TreeGrafter"/>
</dbReference>
<feature type="signal peptide" evidence="4">
    <location>
        <begin position="1"/>
        <end position="21"/>
    </location>
</feature>
<evidence type="ECO:0000256" key="3">
    <source>
        <dbReference type="ARBA" id="ARBA00023180"/>
    </source>
</evidence>
<reference evidence="6" key="1">
    <citation type="submission" date="2021-01" db="UniProtKB">
        <authorList>
            <consortium name="EnsemblMetazoa"/>
        </authorList>
    </citation>
    <scope>IDENTIFICATION</scope>
</reference>
<dbReference type="GeneID" id="111250403"/>
<dbReference type="OrthoDB" id="10064289at2759"/>